<proteinExistence type="predicted"/>
<dbReference type="EMBL" id="BMGG01000007">
    <property type="protein sequence ID" value="GGC76886.1"/>
    <property type="molecule type" value="Genomic_DNA"/>
</dbReference>
<feature type="signal peptide" evidence="2">
    <location>
        <begin position="1"/>
        <end position="17"/>
    </location>
</feature>
<comment type="caution">
    <text evidence="3">The sequence shown here is derived from an EMBL/GenBank/DDBJ whole genome shotgun (WGS) entry which is preliminary data.</text>
</comment>
<reference evidence="3" key="1">
    <citation type="journal article" date="2014" name="Int. J. Syst. Evol. Microbiol.">
        <title>Complete genome sequence of Corynebacterium casei LMG S-19264T (=DSM 44701T), isolated from a smear-ripened cheese.</title>
        <authorList>
            <consortium name="US DOE Joint Genome Institute (JGI-PGF)"/>
            <person name="Walter F."/>
            <person name="Albersmeier A."/>
            <person name="Kalinowski J."/>
            <person name="Ruckert C."/>
        </authorList>
    </citation>
    <scope>NUCLEOTIDE SEQUENCE</scope>
    <source>
        <strain evidence="3">CGMCC 1.12919</strain>
    </source>
</reference>
<accession>A0A916UKX5</accession>
<evidence type="ECO:0000313" key="3">
    <source>
        <dbReference type="EMBL" id="GGC76886.1"/>
    </source>
</evidence>
<organism evidence="3 4">
    <name type="scientific">Chelatococcus reniformis</name>
    <dbReference type="NCBI Taxonomy" id="1494448"/>
    <lineage>
        <taxon>Bacteria</taxon>
        <taxon>Pseudomonadati</taxon>
        <taxon>Pseudomonadota</taxon>
        <taxon>Alphaproteobacteria</taxon>
        <taxon>Hyphomicrobiales</taxon>
        <taxon>Chelatococcaceae</taxon>
        <taxon>Chelatococcus</taxon>
    </lineage>
</organism>
<keyword evidence="2" id="KW-0732">Signal</keyword>
<dbReference type="Proteomes" id="UP000637002">
    <property type="component" value="Unassembled WGS sequence"/>
</dbReference>
<dbReference type="PROSITE" id="PS51318">
    <property type="entry name" value="TAT"/>
    <property type="match status" value="1"/>
</dbReference>
<evidence type="ECO:0000256" key="2">
    <source>
        <dbReference type="SAM" id="SignalP"/>
    </source>
</evidence>
<dbReference type="InterPro" id="IPR006311">
    <property type="entry name" value="TAT_signal"/>
</dbReference>
<sequence length="116" mass="13543">MYSRRSLLNGLLAIATAAPLAVLMGRDAEARTPRHPGLVPPGRPNLKPPPPKAEVRPPARRWHVWVAGHWVWSSRQHRHIWMAGRWVPARRGFRYRQPRWIERDGQWLFVPGGWIR</sequence>
<keyword evidence="4" id="KW-1185">Reference proteome</keyword>
<reference evidence="3" key="2">
    <citation type="submission" date="2020-09" db="EMBL/GenBank/DDBJ databases">
        <authorList>
            <person name="Sun Q."/>
            <person name="Zhou Y."/>
        </authorList>
    </citation>
    <scope>NUCLEOTIDE SEQUENCE</scope>
    <source>
        <strain evidence="3">CGMCC 1.12919</strain>
    </source>
</reference>
<gene>
    <name evidence="3" type="ORF">GCM10010994_39010</name>
</gene>
<feature type="chain" id="PRO_5036802880" description="YXWGXW repeat-containing protein" evidence="2">
    <location>
        <begin position="18"/>
        <end position="116"/>
    </location>
</feature>
<name>A0A916UKX5_9HYPH</name>
<evidence type="ECO:0008006" key="5">
    <source>
        <dbReference type="Google" id="ProtNLM"/>
    </source>
</evidence>
<feature type="compositionally biased region" description="Pro residues" evidence="1">
    <location>
        <begin position="38"/>
        <end position="52"/>
    </location>
</feature>
<dbReference type="AlphaFoldDB" id="A0A916UKX5"/>
<feature type="region of interest" description="Disordered" evidence="1">
    <location>
        <begin position="31"/>
        <end position="56"/>
    </location>
</feature>
<evidence type="ECO:0000313" key="4">
    <source>
        <dbReference type="Proteomes" id="UP000637002"/>
    </source>
</evidence>
<evidence type="ECO:0000256" key="1">
    <source>
        <dbReference type="SAM" id="MobiDB-lite"/>
    </source>
</evidence>
<protein>
    <recommendedName>
        <fullName evidence="5">YXWGXW repeat-containing protein</fullName>
    </recommendedName>
</protein>